<keyword evidence="2" id="KW-1185">Reference proteome</keyword>
<comment type="caution">
    <text evidence="1">The sequence shown here is derived from an EMBL/GenBank/DDBJ whole genome shotgun (WGS) entry which is preliminary data.</text>
</comment>
<accession>A0ACC2DTA5</accession>
<dbReference type="Proteomes" id="UP001162992">
    <property type="component" value="Chromosome 5"/>
</dbReference>
<proteinExistence type="predicted"/>
<name>A0ACC2DTA5_DIPCM</name>
<reference evidence="2" key="1">
    <citation type="journal article" date="2024" name="Proc. Natl. Acad. Sci. U.S.A.">
        <title>Extraordinary preservation of gene collinearity over three hundred million years revealed in homosporous lycophytes.</title>
        <authorList>
            <person name="Li C."/>
            <person name="Wickell D."/>
            <person name="Kuo L.Y."/>
            <person name="Chen X."/>
            <person name="Nie B."/>
            <person name="Liao X."/>
            <person name="Peng D."/>
            <person name="Ji J."/>
            <person name="Jenkins J."/>
            <person name="Williams M."/>
            <person name="Shu S."/>
            <person name="Plott C."/>
            <person name="Barry K."/>
            <person name="Rajasekar S."/>
            <person name="Grimwood J."/>
            <person name="Han X."/>
            <person name="Sun S."/>
            <person name="Hou Z."/>
            <person name="He W."/>
            <person name="Dai G."/>
            <person name="Sun C."/>
            <person name="Schmutz J."/>
            <person name="Leebens-Mack J.H."/>
            <person name="Li F.W."/>
            <person name="Wang L."/>
        </authorList>
    </citation>
    <scope>NUCLEOTIDE SEQUENCE [LARGE SCALE GENOMIC DNA]</scope>
    <source>
        <strain evidence="2">cv. PW_Plant_1</strain>
    </source>
</reference>
<protein>
    <submittedName>
        <fullName evidence="1">Uncharacterized protein</fullName>
    </submittedName>
</protein>
<evidence type="ECO:0000313" key="1">
    <source>
        <dbReference type="EMBL" id="KAJ7557505.1"/>
    </source>
</evidence>
<gene>
    <name evidence="1" type="ORF">O6H91_05G129300</name>
</gene>
<dbReference type="EMBL" id="CM055096">
    <property type="protein sequence ID" value="KAJ7557505.1"/>
    <property type="molecule type" value="Genomic_DNA"/>
</dbReference>
<evidence type="ECO:0000313" key="2">
    <source>
        <dbReference type="Proteomes" id="UP001162992"/>
    </source>
</evidence>
<organism evidence="1 2">
    <name type="scientific">Diphasiastrum complanatum</name>
    <name type="common">Issler's clubmoss</name>
    <name type="synonym">Lycopodium complanatum</name>
    <dbReference type="NCBI Taxonomy" id="34168"/>
    <lineage>
        <taxon>Eukaryota</taxon>
        <taxon>Viridiplantae</taxon>
        <taxon>Streptophyta</taxon>
        <taxon>Embryophyta</taxon>
        <taxon>Tracheophyta</taxon>
        <taxon>Lycopodiopsida</taxon>
        <taxon>Lycopodiales</taxon>
        <taxon>Lycopodiaceae</taxon>
        <taxon>Lycopodioideae</taxon>
        <taxon>Diphasiastrum</taxon>
    </lineage>
</organism>
<sequence>MFAILAGATSRTGSHQISADRSMRPHPRPLRAMTWPRLLRSIRTLSTHCVLFCFSCLLVAKLSLLLHISWWWVFLPLWMFHAMVSRGRFSLPAPLPPHGRTWAPCHTVVAVPLLIAFELLLCTYLDSRAVYGNTAVSLKVVFLPLLAFEAVILIDNFRMCRALMPSDEEIMTEEAIWETLPHFWVAVSMVFFMAATMFTLLKLCGDVDALGWWDLFINFGIAECFTFLVCTKWSNPSIHRAYHQPRASTYSSLSGSLQRMESACSTSSGTEGDEVEESLCGREEFGGHVMKVLLLIFQVLLCMRLEGTPPRARHIPVVLIFSPLLLIQGVAILFAFWRVLEKFCLWMHIGDGSGSPSSLFSRAQDCCGFLHHGSRLLGWWSIDEKSGEEQVCLLIDGSSGYSTFTGPPPEVVKKMAKKDLTEEIWRLQAALGEQTEIAKDQQQKFDRLQNDKVLCRVCFEREIAVVLLPCRHRILCSICSERCKHCPICRGLIQERMPVFDV</sequence>